<name>F9FJ46_FUSOF</name>
<sequence>LLSIILIIKAKEGKEKPLTKEEKADIILDYKTTYGEKVKRQRRTDS</sequence>
<gene>
    <name evidence="1" type="ORF">FOXB_06425</name>
</gene>
<evidence type="ECO:0000313" key="1">
    <source>
        <dbReference type="EMBL" id="EGU83061.1"/>
    </source>
</evidence>
<reference evidence="1" key="1">
    <citation type="journal article" date="2012" name="Mol. Plant Microbe Interact.">
        <title>A highly conserved effector in Fusarium oxysporum is required for full virulence on Arabidopsis.</title>
        <authorList>
            <person name="Thatcher L.F."/>
            <person name="Gardiner D.M."/>
            <person name="Kazan K."/>
            <person name="Manners J."/>
        </authorList>
    </citation>
    <scope>NUCLEOTIDE SEQUENCE [LARGE SCALE GENOMIC DNA]</scope>
    <source>
        <strain evidence="1">Fo5176</strain>
    </source>
</reference>
<accession>F9FJ46</accession>
<organism evidence="1">
    <name type="scientific">Fusarium oxysporum (strain Fo5176)</name>
    <name type="common">Fusarium vascular wilt</name>
    <dbReference type="NCBI Taxonomy" id="660025"/>
    <lineage>
        <taxon>Eukaryota</taxon>
        <taxon>Fungi</taxon>
        <taxon>Dikarya</taxon>
        <taxon>Ascomycota</taxon>
        <taxon>Pezizomycotina</taxon>
        <taxon>Sordariomycetes</taxon>
        <taxon>Hypocreomycetidae</taxon>
        <taxon>Hypocreales</taxon>
        <taxon>Nectriaceae</taxon>
        <taxon>Fusarium</taxon>
        <taxon>Fusarium oxysporum species complex</taxon>
    </lineage>
</organism>
<dbReference type="AlphaFoldDB" id="F9FJ46"/>
<feature type="non-terminal residue" evidence="1">
    <location>
        <position position="1"/>
    </location>
</feature>
<dbReference type="EMBL" id="AFQF01001961">
    <property type="protein sequence ID" value="EGU83061.1"/>
    <property type="molecule type" value="Genomic_DNA"/>
</dbReference>
<proteinExistence type="predicted"/>
<comment type="caution">
    <text evidence="1">The sequence shown here is derived from an EMBL/GenBank/DDBJ whole genome shotgun (WGS) entry which is preliminary data.</text>
</comment>
<protein>
    <submittedName>
        <fullName evidence="1">Uncharacterized protein</fullName>
    </submittedName>
</protein>